<evidence type="ECO:0000313" key="7">
    <source>
        <dbReference type="EMBL" id="CAL4760402.1"/>
    </source>
</evidence>
<dbReference type="Proteomes" id="UP001152797">
    <property type="component" value="Unassembled WGS sequence"/>
</dbReference>
<evidence type="ECO:0000256" key="2">
    <source>
        <dbReference type="ARBA" id="ARBA00022490"/>
    </source>
</evidence>
<dbReference type="InterPro" id="IPR006594">
    <property type="entry name" value="LisH"/>
</dbReference>
<feature type="compositionally biased region" description="Low complexity" evidence="4">
    <location>
        <begin position="359"/>
        <end position="398"/>
    </location>
</feature>
<proteinExistence type="predicted"/>
<evidence type="ECO:0000313" key="8">
    <source>
        <dbReference type="Proteomes" id="UP001152797"/>
    </source>
</evidence>
<sequence length="444" mass="46095">MAPAGSMPASQTGQGQGRNVEELKGLVVHTLETNGVLGQIRAELRANVYKAIDCDEDVGASSSVRSAMAQAKMTKSPVGQLMAEIVAEFFEFYHFRHTLSVFLPESHLGKERRSRAEVAVDAGLIRIHSETSILEQLMSLSSSSSHKMSEGWHSSASSTTASSPPPQLLASMASTRHSAWETTGNDTPPAGQVRPQGGDRTRDFSGGAAVVDALSSVVAGHEVHKGISTPDEKKEEAPKVEEEPHEEVRERRRTTAPRGKLPALSSATSPLSSGKELLPPLRGVGLGSSLGSRSGGSAVSGIHTPEEEVSLGEQSGGALSEPLDEVDRQLARLNRPTVGRVGLAAAAGPSVRKRPDGPEAATGAGDSASDESGSGDIELTGNRGNVGNSSSGSSLAGGPVRALPSEGSAQDDGLEEVEESIEELYSGEMEAYSEGSGVGVGDEF</sequence>
<name>A0A9P1BIC5_9DINO</name>
<dbReference type="EMBL" id="CAMXCT010000053">
    <property type="protein sequence ID" value="CAI3973090.1"/>
    <property type="molecule type" value="Genomic_DNA"/>
</dbReference>
<feature type="region of interest" description="Disordered" evidence="4">
    <location>
        <begin position="221"/>
        <end position="421"/>
    </location>
</feature>
<evidence type="ECO:0000256" key="3">
    <source>
        <dbReference type="ARBA" id="ARBA00023212"/>
    </source>
</evidence>
<comment type="caution">
    <text evidence="5">The sequence shown here is derived from an EMBL/GenBank/DDBJ whole genome shotgun (WGS) entry which is preliminary data.</text>
</comment>
<feature type="compositionally biased region" description="Low complexity" evidence="4">
    <location>
        <begin position="145"/>
        <end position="162"/>
    </location>
</feature>
<gene>
    <name evidence="5" type="ORF">C1SCF055_LOCUS1617</name>
</gene>
<feature type="compositionally biased region" description="Acidic residues" evidence="4">
    <location>
        <begin position="412"/>
        <end position="421"/>
    </location>
</feature>
<feature type="compositionally biased region" description="Polar residues" evidence="4">
    <location>
        <begin position="172"/>
        <end position="186"/>
    </location>
</feature>
<dbReference type="EMBL" id="CAMXCT020000053">
    <property type="protein sequence ID" value="CAL1126465.1"/>
    <property type="molecule type" value="Genomic_DNA"/>
</dbReference>
<organism evidence="5">
    <name type="scientific">Cladocopium goreaui</name>
    <dbReference type="NCBI Taxonomy" id="2562237"/>
    <lineage>
        <taxon>Eukaryota</taxon>
        <taxon>Sar</taxon>
        <taxon>Alveolata</taxon>
        <taxon>Dinophyceae</taxon>
        <taxon>Suessiales</taxon>
        <taxon>Symbiodiniaceae</taxon>
        <taxon>Cladocopium</taxon>
    </lineage>
</organism>
<reference evidence="5" key="1">
    <citation type="submission" date="2022-10" db="EMBL/GenBank/DDBJ databases">
        <authorList>
            <person name="Chen Y."/>
            <person name="Dougan E. K."/>
            <person name="Chan C."/>
            <person name="Rhodes N."/>
            <person name="Thang M."/>
        </authorList>
    </citation>
    <scope>NUCLEOTIDE SEQUENCE</scope>
</reference>
<comment type="subcellular location">
    <subcellularLocation>
        <location evidence="1">Cytoplasm</location>
        <location evidence="1">Cytoskeleton</location>
    </subcellularLocation>
</comment>
<evidence type="ECO:0000313" key="5">
    <source>
        <dbReference type="EMBL" id="CAI3973090.1"/>
    </source>
</evidence>
<dbReference type="PANTHER" id="PTHR15431">
    <property type="entry name" value="FGFR1 ONCOGENE PARTNER/LISH DOMAIN-CONTAINING PROTEIN"/>
    <property type="match status" value="1"/>
</dbReference>
<keyword evidence="8" id="KW-1185">Reference proteome</keyword>
<accession>A0A9P1BIC5</accession>
<dbReference type="Gene3D" id="1.20.960.40">
    <property type="match status" value="1"/>
</dbReference>
<dbReference type="OrthoDB" id="2160638at2759"/>
<dbReference type="EMBL" id="CAMXCT030000053">
    <property type="protein sequence ID" value="CAL4760402.1"/>
    <property type="molecule type" value="Genomic_DNA"/>
</dbReference>
<feature type="compositionally biased region" description="Low complexity" evidence="4">
    <location>
        <begin position="256"/>
        <end position="301"/>
    </location>
</feature>
<feature type="region of interest" description="Disordered" evidence="4">
    <location>
        <begin position="145"/>
        <end position="205"/>
    </location>
</feature>
<evidence type="ECO:0000256" key="4">
    <source>
        <dbReference type="SAM" id="MobiDB-lite"/>
    </source>
</evidence>
<dbReference type="PANTHER" id="PTHR15431:SF4">
    <property type="entry name" value="PROTEIN TONNEAU 1B"/>
    <property type="match status" value="1"/>
</dbReference>
<keyword evidence="3" id="KW-0206">Cytoskeleton</keyword>
<dbReference type="AlphaFoldDB" id="A0A9P1BIC5"/>
<keyword evidence="2" id="KW-0963">Cytoplasm</keyword>
<dbReference type="Pfam" id="PF16045">
    <property type="entry name" value="LisH_2"/>
    <property type="match status" value="1"/>
</dbReference>
<evidence type="ECO:0000313" key="6">
    <source>
        <dbReference type="EMBL" id="CAL1126465.1"/>
    </source>
</evidence>
<feature type="compositionally biased region" description="Basic and acidic residues" evidence="4">
    <location>
        <begin position="221"/>
        <end position="250"/>
    </location>
</feature>
<evidence type="ECO:0000256" key="1">
    <source>
        <dbReference type="ARBA" id="ARBA00004245"/>
    </source>
</evidence>
<protein>
    <submittedName>
        <fullName evidence="7">FGFR1 oncogene partner (FOP) N-terminal dimerisation domain-containing protein</fullName>
    </submittedName>
</protein>
<reference evidence="6" key="2">
    <citation type="submission" date="2024-04" db="EMBL/GenBank/DDBJ databases">
        <authorList>
            <person name="Chen Y."/>
            <person name="Shah S."/>
            <person name="Dougan E. K."/>
            <person name="Thang M."/>
            <person name="Chan C."/>
        </authorList>
    </citation>
    <scope>NUCLEOTIDE SEQUENCE [LARGE SCALE GENOMIC DNA]</scope>
</reference>
<dbReference type="GO" id="GO:0015630">
    <property type="term" value="C:microtubule cytoskeleton"/>
    <property type="evidence" value="ECO:0007669"/>
    <property type="project" value="UniProtKB-ARBA"/>
</dbReference>